<keyword evidence="7" id="KW-0029">Amino-acid transport</keyword>
<keyword evidence="11" id="KW-1185">Reference proteome</keyword>
<evidence type="ECO:0000256" key="3">
    <source>
        <dbReference type="ARBA" id="ARBA00022448"/>
    </source>
</evidence>
<dbReference type="GO" id="GO:0016887">
    <property type="term" value="F:ATP hydrolysis activity"/>
    <property type="evidence" value="ECO:0007669"/>
    <property type="project" value="InterPro"/>
</dbReference>
<dbReference type="GO" id="GO:0005524">
    <property type="term" value="F:ATP binding"/>
    <property type="evidence" value="ECO:0007669"/>
    <property type="project" value="UniProtKB-KW"/>
</dbReference>
<evidence type="ECO:0000256" key="6">
    <source>
        <dbReference type="ARBA" id="ARBA00022840"/>
    </source>
</evidence>
<gene>
    <name evidence="10" type="primary">glnQ_3</name>
    <name evidence="10" type="ORF">CLCOL_20580</name>
</gene>
<protein>
    <submittedName>
        <fullName evidence="10">Glutamine transport ATP-binding protein GlnQ</fullName>
    </submittedName>
</protein>
<dbReference type="InterPro" id="IPR050086">
    <property type="entry name" value="MetN_ABC_transporter-like"/>
</dbReference>
<comment type="caution">
    <text evidence="10">The sequence shown here is derived from an EMBL/GenBank/DDBJ whole genome shotgun (WGS) entry which is preliminary data.</text>
</comment>
<dbReference type="Gene3D" id="3.40.50.300">
    <property type="entry name" value="P-loop containing nucleotide triphosphate hydrolases"/>
    <property type="match status" value="1"/>
</dbReference>
<dbReference type="Pfam" id="PF00005">
    <property type="entry name" value="ABC_tran"/>
    <property type="match status" value="1"/>
</dbReference>
<dbReference type="InterPro" id="IPR027417">
    <property type="entry name" value="P-loop_NTPase"/>
</dbReference>
<evidence type="ECO:0000313" key="11">
    <source>
        <dbReference type="Proteomes" id="UP000075374"/>
    </source>
</evidence>
<dbReference type="PIRSF" id="PIRSF039085">
    <property type="entry name" value="ABC_ATPase_HisP"/>
    <property type="match status" value="1"/>
</dbReference>
<feature type="domain" description="ABC transporter" evidence="9">
    <location>
        <begin position="2"/>
        <end position="231"/>
    </location>
</feature>
<accession>A0A151AL39</accession>
<dbReference type="SMART" id="SM00382">
    <property type="entry name" value="AAA"/>
    <property type="match status" value="1"/>
</dbReference>
<dbReference type="EMBL" id="LTBB01000011">
    <property type="protein sequence ID" value="KYH28332.1"/>
    <property type="molecule type" value="Genomic_DNA"/>
</dbReference>
<organism evidence="10 11">
    <name type="scientific">Clostridium colicanis DSM 13634</name>
    <dbReference type="NCBI Taxonomy" id="1121305"/>
    <lineage>
        <taxon>Bacteria</taxon>
        <taxon>Bacillati</taxon>
        <taxon>Bacillota</taxon>
        <taxon>Clostridia</taxon>
        <taxon>Eubacteriales</taxon>
        <taxon>Clostridiaceae</taxon>
        <taxon>Clostridium</taxon>
    </lineage>
</organism>
<sequence>MLKVEGLEKSFNNNKVLKGVNLELKNGEITVIVGPSGGGKTTLLRCITGLTTPDKGSIMIDGKYLYKNGKVVSKKEEIEIRKNIGLVFQNFNLFPHMSVLENITEAPRVVLGIEKERAEKRGREILGFLGLSDKEKNYPFELSGGQKQRVAIGRALAMEPKLICFDEPTSALDPGLSGEVANLIKKLSFEKSMTVLIITHDMAFAKQVADRIVSMENGVLKEEHMYSTAVI</sequence>
<evidence type="ECO:0000256" key="8">
    <source>
        <dbReference type="ARBA" id="ARBA00023136"/>
    </source>
</evidence>
<keyword evidence="6 10" id="KW-0067">ATP-binding</keyword>
<dbReference type="STRING" id="1121305.CLCOL_20580"/>
<dbReference type="Proteomes" id="UP000075374">
    <property type="component" value="Unassembled WGS sequence"/>
</dbReference>
<dbReference type="RefSeq" id="WP_061858875.1">
    <property type="nucleotide sequence ID" value="NZ_LTBB01000011.1"/>
</dbReference>
<evidence type="ECO:0000313" key="10">
    <source>
        <dbReference type="EMBL" id="KYH28332.1"/>
    </source>
</evidence>
<comment type="subcellular location">
    <subcellularLocation>
        <location evidence="1">Cell membrane</location>
        <topology evidence="1">Peripheral membrane protein</topology>
    </subcellularLocation>
</comment>
<evidence type="ECO:0000259" key="9">
    <source>
        <dbReference type="PROSITE" id="PS50893"/>
    </source>
</evidence>
<dbReference type="InterPro" id="IPR017871">
    <property type="entry name" value="ABC_transporter-like_CS"/>
</dbReference>
<dbReference type="InterPro" id="IPR003439">
    <property type="entry name" value="ABC_transporter-like_ATP-bd"/>
</dbReference>
<evidence type="ECO:0000256" key="4">
    <source>
        <dbReference type="ARBA" id="ARBA00022475"/>
    </source>
</evidence>
<evidence type="ECO:0000256" key="7">
    <source>
        <dbReference type="ARBA" id="ARBA00022970"/>
    </source>
</evidence>
<name>A0A151AL39_9CLOT</name>
<evidence type="ECO:0000256" key="5">
    <source>
        <dbReference type="ARBA" id="ARBA00022741"/>
    </source>
</evidence>
<dbReference type="PROSITE" id="PS00211">
    <property type="entry name" value="ABC_TRANSPORTER_1"/>
    <property type="match status" value="1"/>
</dbReference>
<dbReference type="InterPro" id="IPR003593">
    <property type="entry name" value="AAA+_ATPase"/>
</dbReference>
<dbReference type="SUPFAM" id="SSF52540">
    <property type="entry name" value="P-loop containing nucleoside triphosphate hydrolases"/>
    <property type="match status" value="1"/>
</dbReference>
<keyword evidence="4" id="KW-1003">Cell membrane</keyword>
<dbReference type="PATRIC" id="fig|1121305.3.peg.2064"/>
<keyword evidence="5" id="KW-0547">Nucleotide-binding</keyword>
<keyword evidence="8" id="KW-0472">Membrane</keyword>
<proteinExistence type="inferred from homology"/>
<dbReference type="InterPro" id="IPR030679">
    <property type="entry name" value="ABC_ATPase_HisP-typ"/>
</dbReference>
<dbReference type="AlphaFoldDB" id="A0A151AL39"/>
<dbReference type="GO" id="GO:0015424">
    <property type="term" value="F:ABC-type amino acid transporter activity"/>
    <property type="evidence" value="ECO:0007669"/>
    <property type="project" value="InterPro"/>
</dbReference>
<evidence type="ECO:0000256" key="1">
    <source>
        <dbReference type="ARBA" id="ARBA00004202"/>
    </source>
</evidence>
<dbReference type="PANTHER" id="PTHR43166">
    <property type="entry name" value="AMINO ACID IMPORT ATP-BINDING PROTEIN"/>
    <property type="match status" value="1"/>
</dbReference>
<dbReference type="PROSITE" id="PS50893">
    <property type="entry name" value="ABC_TRANSPORTER_2"/>
    <property type="match status" value="1"/>
</dbReference>
<evidence type="ECO:0000256" key="2">
    <source>
        <dbReference type="ARBA" id="ARBA00005417"/>
    </source>
</evidence>
<reference evidence="10 11" key="1">
    <citation type="submission" date="2016-02" db="EMBL/GenBank/DDBJ databases">
        <title>Genome sequence of Clostridium colicanis DSM 13634.</title>
        <authorList>
            <person name="Poehlein A."/>
            <person name="Daniel R."/>
        </authorList>
    </citation>
    <scope>NUCLEOTIDE SEQUENCE [LARGE SCALE GENOMIC DNA]</scope>
    <source>
        <strain evidence="10 11">DSM 13634</strain>
    </source>
</reference>
<dbReference type="GO" id="GO:0005886">
    <property type="term" value="C:plasma membrane"/>
    <property type="evidence" value="ECO:0007669"/>
    <property type="project" value="UniProtKB-SubCell"/>
</dbReference>
<keyword evidence="3" id="KW-0813">Transport</keyword>
<comment type="similarity">
    <text evidence="2">Belongs to the ABC transporter superfamily.</text>
</comment>
<dbReference type="PANTHER" id="PTHR43166:SF9">
    <property type="entry name" value="GLUTAMATE_ASPARTATE IMPORT ATP-BINDING PROTEIN GLTL"/>
    <property type="match status" value="1"/>
</dbReference>